<name>A0A8X6THR0_NEPPI</name>
<organism evidence="2 3">
    <name type="scientific">Nephila pilipes</name>
    <name type="common">Giant wood spider</name>
    <name type="synonym">Nephila maculata</name>
    <dbReference type="NCBI Taxonomy" id="299642"/>
    <lineage>
        <taxon>Eukaryota</taxon>
        <taxon>Metazoa</taxon>
        <taxon>Ecdysozoa</taxon>
        <taxon>Arthropoda</taxon>
        <taxon>Chelicerata</taxon>
        <taxon>Arachnida</taxon>
        <taxon>Araneae</taxon>
        <taxon>Araneomorphae</taxon>
        <taxon>Entelegynae</taxon>
        <taxon>Araneoidea</taxon>
        <taxon>Nephilidae</taxon>
        <taxon>Nephila</taxon>
    </lineage>
</organism>
<gene>
    <name evidence="2" type="primary">AVEN_155176_1</name>
    <name evidence="2" type="ORF">NPIL_348961</name>
</gene>
<evidence type="ECO:0000313" key="3">
    <source>
        <dbReference type="Proteomes" id="UP000887013"/>
    </source>
</evidence>
<proteinExistence type="predicted"/>
<feature type="transmembrane region" description="Helical" evidence="1">
    <location>
        <begin position="406"/>
        <end position="425"/>
    </location>
</feature>
<keyword evidence="1" id="KW-0472">Membrane</keyword>
<feature type="transmembrane region" description="Helical" evidence="1">
    <location>
        <begin position="172"/>
        <end position="196"/>
    </location>
</feature>
<dbReference type="Proteomes" id="UP000887013">
    <property type="component" value="Unassembled WGS sequence"/>
</dbReference>
<feature type="transmembrane region" description="Helical" evidence="1">
    <location>
        <begin position="203"/>
        <end position="227"/>
    </location>
</feature>
<evidence type="ECO:0008006" key="4">
    <source>
        <dbReference type="Google" id="ProtNLM"/>
    </source>
</evidence>
<evidence type="ECO:0000256" key="1">
    <source>
        <dbReference type="SAM" id="Phobius"/>
    </source>
</evidence>
<accession>A0A8X6THR0</accession>
<keyword evidence="1" id="KW-0812">Transmembrane</keyword>
<protein>
    <recommendedName>
        <fullName evidence="4">Gustatory receptor</fullName>
    </recommendedName>
</protein>
<keyword evidence="1" id="KW-1133">Transmembrane helix</keyword>
<dbReference type="AlphaFoldDB" id="A0A8X6THR0"/>
<comment type="caution">
    <text evidence="2">The sequence shown here is derived from an EMBL/GenBank/DDBJ whole genome shotgun (WGS) entry which is preliminary data.</text>
</comment>
<keyword evidence="3" id="KW-1185">Reference proteome</keyword>
<sequence length="432" mass="49030">MEKLSIMLGLKKRQKSRWLQDFDTYSFSPVENYRRHRIHSSRFIYRSSKVSKTFKTKDNAFNLLFKTSLMVGIPISPVWNRSNNLFANKVVKVWCYSVLIIKTTTRILSFANIYKMLPGYASPVSFYLFNTFNYITTLTFIVNSRKIYLAIKNVVDLSKSINPRAYIGCKCILYEVLFLIGCDLLALYLVIIFFFYQEWNQFLMILHTPFAIDQFTYTWVVVFAIVFVHTWSYATNFVAVLLCHNSFLAAGNLLKMYSKTIRDLENSNPDPILRSIRLFQEITVSVRNIDSALSCSTFFLFGTIVGNFFASISVMSSGHSSFQTPVSKVYGVLTLIGGIMAILVLSMSGNAVPAGLYQVREALLQCSVRMAGGSPNVMRSFTLLSDSIRDSNLTISGWGMFTINKALMLTVGGMVITYSFLLFQLSGQPLIK</sequence>
<dbReference type="OrthoDB" id="6422868at2759"/>
<feature type="transmembrane region" description="Helical" evidence="1">
    <location>
        <begin position="297"/>
        <end position="317"/>
    </location>
</feature>
<dbReference type="EMBL" id="BMAW01104664">
    <property type="protein sequence ID" value="GFT15758.1"/>
    <property type="molecule type" value="Genomic_DNA"/>
</dbReference>
<reference evidence="2" key="1">
    <citation type="submission" date="2020-08" db="EMBL/GenBank/DDBJ databases">
        <title>Multicomponent nature underlies the extraordinary mechanical properties of spider dragline silk.</title>
        <authorList>
            <person name="Kono N."/>
            <person name="Nakamura H."/>
            <person name="Mori M."/>
            <person name="Yoshida Y."/>
            <person name="Ohtoshi R."/>
            <person name="Malay A.D."/>
            <person name="Moran D.A.P."/>
            <person name="Tomita M."/>
            <person name="Numata K."/>
            <person name="Arakawa K."/>
        </authorList>
    </citation>
    <scope>NUCLEOTIDE SEQUENCE</scope>
</reference>
<evidence type="ECO:0000313" key="2">
    <source>
        <dbReference type="EMBL" id="GFT15758.1"/>
    </source>
</evidence>
<feature type="transmembrane region" description="Helical" evidence="1">
    <location>
        <begin position="329"/>
        <end position="352"/>
    </location>
</feature>